<organism evidence="2 3">
    <name type="scientific">Drosophila madeirensis</name>
    <name type="common">Fruit fly</name>
    <dbReference type="NCBI Taxonomy" id="30013"/>
    <lineage>
        <taxon>Eukaryota</taxon>
        <taxon>Metazoa</taxon>
        <taxon>Ecdysozoa</taxon>
        <taxon>Arthropoda</taxon>
        <taxon>Hexapoda</taxon>
        <taxon>Insecta</taxon>
        <taxon>Pterygota</taxon>
        <taxon>Neoptera</taxon>
        <taxon>Endopterygota</taxon>
        <taxon>Diptera</taxon>
        <taxon>Brachycera</taxon>
        <taxon>Muscomorpha</taxon>
        <taxon>Ephydroidea</taxon>
        <taxon>Drosophilidae</taxon>
        <taxon>Drosophila</taxon>
        <taxon>Sophophora</taxon>
    </lineage>
</organism>
<feature type="transmembrane region" description="Helical" evidence="1">
    <location>
        <begin position="107"/>
        <end position="129"/>
    </location>
</feature>
<feature type="transmembrane region" description="Helical" evidence="1">
    <location>
        <begin position="141"/>
        <end position="162"/>
    </location>
</feature>
<evidence type="ECO:0000313" key="3">
    <source>
        <dbReference type="Proteomes" id="UP001500889"/>
    </source>
</evidence>
<dbReference type="AlphaFoldDB" id="A0AAU9FP99"/>
<sequence>MAFPQRGFHFPLKKLFVVFLLVAFFSFVKSGLWSAPAGFWVTLLFKVFHFSMWRCIGRSSKMLAWPAKQAAIEFVRCIIKVALGSRVGKIIDAMATAITGCKTGISLYCFIKVLKAIWVLVWQGIMLMRDAIVAPFTLGKMLMICLWVALTILLCPLGLFFIEAIRCVMTS</sequence>
<accession>A0AAU9FP99</accession>
<gene>
    <name evidence="2" type="ORF">DMAD_05995</name>
</gene>
<dbReference type="Proteomes" id="UP001500889">
    <property type="component" value="Chromosome J"/>
</dbReference>
<proteinExistence type="predicted"/>
<feature type="transmembrane region" description="Helical" evidence="1">
    <location>
        <begin position="12"/>
        <end position="32"/>
    </location>
</feature>
<evidence type="ECO:0000256" key="1">
    <source>
        <dbReference type="SAM" id="Phobius"/>
    </source>
</evidence>
<dbReference type="EMBL" id="AP029265">
    <property type="protein sequence ID" value="BFF97618.1"/>
    <property type="molecule type" value="Genomic_DNA"/>
</dbReference>
<protein>
    <submittedName>
        <fullName evidence="2">Uncharacterized protein</fullName>
    </submittedName>
</protein>
<reference evidence="2 3" key="1">
    <citation type="submission" date="2024-02" db="EMBL/GenBank/DDBJ databases">
        <title>A chromosome-level genome assembly of Drosophila madeirensis, a fruit fly species endemic to Madeira island.</title>
        <authorList>
            <person name="Tomihara K."/>
            <person name="Llopart A."/>
            <person name="Yamamoto D."/>
        </authorList>
    </citation>
    <scope>NUCLEOTIDE SEQUENCE [LARGE SCALE GENOMIC DNA]</scope>
    <source>
        <strain evidence="2 3">RF1</strain>
    </source>
</reference>
<keyword evidence="1" id="KW-0812">Transmembrane</keyword>
<keyword evidence="1" id="KW-1133">Transmembrane helix</keyword>
<evidence type="ECO:0000313" key="2">
    <source>
        <dbReference type="EMBL" id="BFF97618.1"/>
    </source>
</evidence>
<keyword evidence="1" id="KW-0472">Membrane</keyword>
<keyword evidence="3" id="KW-1185">Reference proteome</keyword>
<name>A0AAU9FP99_DROMD</name>